<comment type="caution">
    <text evidence="3">The sequence shown here is derived from an EMBL/GenBank/DDBJ whole genome shotgun (WGS) entry which is preliminary data.</text>
</comment>
<accession>A0A1A2ZCA5</accession>
<name>A0A1A2ZCA5_9MYCO</name>
<protein>
    <recommendedName>
        <fullName evidence="2">CobQ/CobB/MinD/ParA nucleotide binding domain-containing protein</fullName>
    </recommendedName>
</protein>
<feature type="compositionally biased region" description="Basic and acidic residues" evidence="1">
    <location>
        <begin position="89"/>
        <end position="104"/>
    </location>
</feature>
<evidence type="ECO:0000259" key="2">
    <source>
        <dbReference type="Pfam" id="PF01656"/>
    </source>
</evidence>
<dbReference type="GO" id="GO:0005829">
    <property type="term" value="C:cytosol"/>
    <property type="evidence" value="ECO:0007669"/>
    <property type="project" value="TreeGrafter"/>
</dbReference>
<evidence type="ECO:0000256" key="1">
    <source>
        <dbReference type="SAM" id="MobiDB-lite"/>
    </source>
</evidence>
<gene>
    <name evidence="3" type="ORF">A5707_19815</name>
</gene>
<dbReference type="Pfam" id="PF01656">
    <property type="entry name" value="CbiA"/>
    <property type="match status" value="1"/>
</dbReference>
<dbReference type="InterPro" id="IPR027417">
    <property type="entry name" value="P-loop_NTPase"/>
</dbReference>
<dbReference type="GO" id="GO:0005524">
    <property type="term" value="F:ATP binding"/>
    <property type="evidence" value="ECO:0007669"/>
    <property type="project" value="TreeGrafter"/>
</dbReference>
<dbReference type="GO" id="GO:0051782">
    <property type="term" value="P:negative regulation of cell division"/>
    <property type="evidence" value="ECO:0007669"/>
    <property type="project" value="TreeGrafter"/>
</dbReference>
<dbReference type="OrthoDB" id="3204399at2"/>
<dbReference type="Proteomes" id="UP000093592">
    <property type="component" value="Unassembled WGS sequence"/>
</dbReference>
<reference evidence="4" key="1">
    <citation type="submission" date="2016-06" db="EMBL/GenBank/DDBJ databases">
        <authorList>
            <person name="Sutton G."/>
            <person name="Brinkac L."/>
            <person name="Sanka R."/>
            <person name="Adams M."/>
            <person name="Lau E."/>
            <person name="Sam S."/>
            <person name="Sreng N."/>
            <person name="Him V."/>
            <person name="Kerleguer A."/>
            <person name="Cheng S."/>
        </authorList>
    </citation>
    <scope>NUCLEOTIDE SEQUENCE [LARGE SCALE GENOMIC DNA]</scope>
    <source>
        <strain evidence="4">E861</strain>
    </source>
</reference>
<dbReference type="Gene3D" id="3.40.50.300">
    <property type="entry name" value="P-loop containing nucleotide triphosphate hydrolases"/>
    <property type="match status" value="1"/>
</dbReference>
<dbReference type="EMBL" id="LZKJ01000088">
    <property type="protein sequence ID" value="OBI47298.1"/>
    <property type="molecule type" value="Genomic_DNA"/>
</dbReference>
<feature type="region of interest" description="Disordered" evidence="1">
    <location>
        <begin position="1"/>
        <end position="125"/>
    </location>
</feature>
<dbReference type="GO" id="GO:0016887">
    <property type="term" value="F:ATP hydrolysis activity"/>
    <property type="evidence" value="ECO:0007669"/>
    <property type="project" value="TreeGrafter"/>
</dbReference>
<sequence length="394" mass="43219">MNNRGTGRGVLQQPAPSAQSQGPPPRRRPSPGRQVRPTRSAPGAVSQPRDDTPTYRPPSPADTRATVPVIRAQPPVVDRPAPSPVAPDSRPDHDTPAPAKRDWRSLLVRLTPTDSSPGKTRTDEPALRTRIRASVDSPFPIAVLNLKGGVGKTVVVEALGSTFADARDDHVLAADLDAGGLADRHGHRNSLNLVDLLADRSVTQYPDLRAHTYQNSAGLEVLGIPDYAYSDWRIDRDHVVKAFSLLRQHYSVMLIDCGRDLKSGVTEAVLREARALVVVTSASVDAIKKTRTTMQWLANNEYRKLIEATVLAVNHTEPGKPGPVVSKELQQLAGRFPSERVVELPFDRHVHEGKEITLQRLSRESRRRYLQMAASLADLFPTAGDATTFDTDFR</sequence>
<evidence type="ECO:0000313" key="3">
    <source>
        <dbReference type="EMBL" id="OBI47298.1"/>
    </source>
</evidence>
<feature type="compositionally biased region" description="Low complexity" evidence="1">
    <location>
        <begin position="12"/>
        <end position="21"/>
    </location>
</feature>
<evidence type="ECO:0000313" key="4">
    <source>
        <dbReference type="Proteomes" id="UP000093592"/>
    </source>
</evidence>
<dbReference type="InterPro" id="IPR050625">
    <property type="entry name" value="ParA/MinD_ATPase"/>
</dbReference>
<dbReference type="InterPro" id="IPR002586">
    <property type="entry name" value="CobQ/CobB/MinD/ParA_Nub-bd_dom"/>
</dbReference>
<dbReference type="PANTHER" id="PTHR43384">
    <property type="entry name" value="SEPTUM SITE-DETERMINING PROTEIN MIND HOMOLOG, CHLOROPLASTIC-RELATED"/>
    <property type="match status" value="1"/>
</dbReference>
<dbReference type="AlphaFoldDB" id="A0A1A2ZCA5"/>
<dbReference type="SUPFAM" id="SSF52540">
    <property type="entry name" value="P-loop containing nucleoside triphosphate hydrolases"/>
    <property type="match status" value="1"/>
</dbReference>
<feature type="domain" description="CobQ/CobB/MinD/ParA nucleotide binding" evidence="2">
    <location>
        <begin position="141"/>
        <end position="284"/>
    </location>
</feature>
<organism evidence="3 4">
    <name type="scientific">Mycobacterium kyorinense</name>
    <dbReference type="NCBI Taxonomy" id="487514"/>
    <lineage>
        <taxon>Bacteria</taxon>
        <taxon>Bacillati</taxon>
        <taxon>Actinomycetota</taxon>
        <taxon>Actinomycetes</taxon>
        <taxon>Mycobacteriales</taxon>
        <taxon>Mycobacteriaceae</taxon>
        <taxon>Mycobacterium</taxon>
    </lineage>
</organism>
<dbReference type="GO" id="GO:0009898">
    <property type="term" value="C:cytoplasmic side of plasma membrane"/>
    <property type="evidence" value="ECO:0007669"/>
    <property type="project" value="TreeGrafter"/>
</dbReference>
<proteinExistence type="predicted"/>
<dbReference type="PANTHER" id="PTHR43384:SF14">
    <property type="entry name" value="ESX-1 SECRETION-ASSOCIATED PROTEIN ESPI"/>
    <property type="match status" value="1"/>
</dbReference>